<reference evidence="2" key="1">
    <citation type="journal article" date="2022" name="bioRxiv">
        <title>Sequencing and chromosome-scale assembly of the giantPleurodeles waltlgenome.</title>
        <authorList>
            <person name="Brown T."/>
            <person name="Elewa A."/>
            <person name="Iarovenko S."/>
            <person name="Subramanian E."/>
            <person name="Araus A.J."/>
            <person name="Petzold A."/>
            <person name="Susuki M."/>
            <person name="Suzuki K.-i.T."/>
            <person name="Hayashi T."/>
            <person name="Toyoda A."/>
            <person name="Oliveira C."/>
            <person name="Osipova E."/>
            <person name="Leigh N.D."/>
            <person name="Simon A."/>
            <person name="Yun M.H."/>
        </authorList>
    </citation>
    <scope>NUCLEOTIDE SEQUENCE</scope>
    <source>
        <strain evidence="2">20211129_DDA</strain>
        <tissue evidence="2">Liver</tissue>
    </source>
</reference>
<dbReference type="AlphaFoldDB" id="A0AAV7WIJ7"/>
<dbReference type="Proteomes" id="UP001066276">
    <property type="component" value="Chromosome 1_1"/>
</dbReference>
<feature type="chain" id="PRO_5043339191" evidence="1">
    <location>
        <begin position="20"/>
        <end position="187"/>
    </location>
</feature>
<comment type="caution">
    <text evidence="2">The sequence shown here is derived from an EMBL/GenBank/DDBJ whole genome shotgun (WGS) entry which is preliminary data.</text>
</comment>
<evidence type="ECO:0000256" key="1">
    <source>
        <dbReference type="SAM" id="SignalP"/>
    </source>
</evidence>
<keyword evidence="3" id="KW-1185">Reference proteome</keyword>
<evidence type="ECO:0000313" key="2">
    <source>
        <dbReference type="EMBL" id="KAJ1213133.1"/>
    </source>
</evidence>
<name>A0AAV7WIJ7_PLEWA</name>
<protein>
    <submittedName>
        <fullName evidence="2">Uncharacterized protein</fullName>
    </submittedName>
</protein>
<dbReference type="EMBL" id="JANPWB010000001">
    <property type="protein sequence ID" value="KAJ1213133.1"/>
    <property type="molecule type" value="Genomic_DNA"/>
</dbReference>
<gene>
    <name evidence="2" type="ORF">NDU88_000772</name>
</gene>
<feature type="signal peptide" evidence="1">
    <location>
        <begin position="1"/>
        <end position="19"/>
    </location>
</feature>
<organism evidence="2 3">
    <name type="scientific">Pleurodeles waltl</name>
    <name type="common">Iberian ribbed newt</name>
    <dbReference type="NCBI Taxonomy" id="8319"/>
    <lineage>
        <taxon>Eukaryota</taxon>
        <taxon>Metazoa</taxon>
        <taxon>Chordata</taxon>
        <taxon>Craniata</taxon>
        <taxon>Vertebrata</taxon>
        <taxon>Euteleostomi</taxon>
        <taxon>Amphibia</taxon>
        <taxon>Batrachia</taxon>
        <taxon>Caudata</taxon>
        <taxon>Salamandroidea</taxon>
        <taxon>Salamandridae</taxon>
        <taxon>Pleurodelinae</taxon>
        <taxon>Pleurodeles</taxon>
    </lineage>
</organism>
<sequence>MVGAVEFAVFLLFAVPMLQMKGNGPLVVQGDMRQKLELERLASRARRTLVYMCTGADLKGYTKKRLITKRWKATTAPSILQWMTEAEEWGLCREEHRGLQRHPIALEWDAILETLKQSKIARRRLRNAASAAGLMSASPSATLLTLLELELPDGGLLIVLASRWLRVDAQGHTVLDLASNRMIHCVL</sequence>
<proteinExistence type="predicted"/>
<evidence type="ECO:0000313" key="3">
    <source>
        <dbReference type="Proteomes" id="UP001066276"/>
    </source>
</evidence>
<accession>A0AAV7WIJ7</accession>
<keyword evidence="1" id="KW-0732">Signal</keyword>